<proteinExistence type="predicted"/>
<dbReference type="Proteomes" id="UP001184230">
    <property type="component" value="Unassembled WGS sequence"/>
</dbReference>
<gene>
    <name evidence="1" type="ORF">J2739_001356</name>
</gene>
<protein>
    <submittedName>
        <fullName evidence="1">Uncharacterized protein</fullName>
    </submittedName>
</protein>
<reference evidence="1 2" key="1">
    <citation type="submission" date="2023-07" db="EMBL/GenBank/DDBJ databases">
        <title>Sorghum-associated microbial communities from plants grown in Nebraska, USA.</title>
        <authorList>
            <person name="Schachtman D."/>
        </authorList>
    </citation>
    <scope>NUCLEOTIDE SEQUENCE [LARGE SCALE GENOMIC DNA]</scope>
    <source>
        <strain evidence="1 2">DS1781</strain>
    </source>
</reference>
<comment type="caution">
    <text evidence="1">The sequence shown here is derived from an EMBL/GenBank/DDBJ whole genome shotgun (WGS) entry which is preliminary data.</text>
</comment>
<keyword evidence="2" id="KW-1185">Reference proteome</keyword>
<dbReference type="EMBL" id="JAVDRF010000002">
    <property type="protein sequence ID" value="MDR6535596.1"/>
    <property type="molecule type" value="Genomic_DNA"/>
</dbReference>
<name>A0ABU1NAW5_9BURK</name>
<sequence length="70" mass="8088">MDEIEIERDAIREIYRQQNLAAMQAAVAHEGWSEREAELAHQAFMSSNVLEKLIEIDYQVVVAFMKGQVH</sequence>
<accession>A0ABU1NAW5</accession>
<dbReference type="RefSeq" id="WP_309899817.1">
    <property type="nucleotide sequence ID" value="NZ_JAVDRF010000002.1"/>
</dbReference>
<evidence type="ECO:0000313" key="2">
    <source>
        <dbReference type="Proteomes" id="UP001184230"/>
    </source>
</evidence>
<organism evidence="1 2">
    <name type="scientific">Variovorax soli</name>
    <dbReference type="NCBI Taxonomy" id="376815"/>
    <lineage>
        <taxon>Bacteria</taxon>
        <taxon>Pseudomonadati</taxon>
        <taxon>Pseudomonadota</taxon>
        <taxon>Betaproteobacteria</taxon>
        <taxon>Burkholderiales</taxon>
        <taxon>Comamonadaceae</taxon>
        <taxon>Variovorax</taxon>
    </lineage>
</organism>
<evidence type="ECO:0000313" key="1">
    <source>
        <dbReference type="EMBL" id="MDR6535596.1"/>
    </source>
</evidence>